<dbReference type="PANTHER" id="PTHR43134">
    <property type="entry name" value="SIGNAL RECOGNITION PARTICLE RECEPTOR SUBUNIT ALPHA"/>
    <property type="match status" value="1"/>
</dbReference>
<evidence type="ECO:0000256" key="1">
    <source>
        <dbReference type="ARBA" id="ARBA00004413"/>
    </source>
</evidence>
<comment type="subcellular location">
    <subcellularLocation>
        <location evidence="1">Cell membrane</location>
        <topology evidence="1">Peripheral membrane protein</topology>
        <orientation evidence="1">Cytoplasmic side</orientation>
    </subcellularLocation>
</comment>
<evidence type="ECO:0000313" key="7">
    <source>
        <dbReference type="EMBL" id="QGG80257.1"/>
    </source>
</evidence>
<proteinExistence type="inferred from homology"/>
<dbReference type="Gene3D" id="3.40.50.300">
    <property type="entry name" value="P-loop containing nucleotide triphosphate hydrolases"/>
    <property type="match status" value="1"/>
</dbReference>
<dbReference type="Proteomes" id="UP000388235">
    <property type="component" value="Chromosome"/>
</dbReference>
<organism evidence="7 8">
    <name type="scientific">Litorivicinus lipolyticus</name>
    <dbReference type="NCBI Taxonomy" id="418701"/>
    <lineage>
        <taxon>Bacteria</taxon>
        <taxon>Pseudomonadati</taxon>
        <taxon>Pseudomonadota</taxon>
        <taxon>Gammaproteobacteria</taxon>
        <taxon>Oceanospirillales</taxon>
        <taxon>Litorivicinaceae</taxon>
        <taxon>Litorivicinus</taxon>
    </lineage>
</organism>
<dbReference type="Pfam" id="PF00448">
    <property type="entry name" value="SRP54"/>
    <property type="match status" value="1"/>
</dbReference>
<feature type="domain" description="SRP54-type proteins GTP-binding" evidence="6">
    <location>
        <begin position="191"/>
        <end position="381"/>
    </location>
</feature>
<name>A0A5Q2QE26_9GAMM</name>
<evidence type="ECO:0000256" key="4">
    <source>
        <dbReference type="ARBA" id="ARBA00023134"/>
    </source>
</evidence>
<evidence type="ECO:0000256" key="3">
    <source>
        <dbReference type="ARBA" id="ARBA00022741"/>
    </source>
</evidence>
<comment type="similarity">
    <text evidence="2">Belongs to the GTP-binding SRP family.</text>
</comment>
<keyword evidence="5" id="KW-0472">Membrane</keyword>
<sequence>MSNQRIQARDMRSALRQAKERFGEQVNILANRAIPNGIELLVSTGPVPSIAATTRDDYGIGSQERFAQRARQTGRDLAAQFGVDLNGSVDQRTRHGLPARSTVAPEITELRSQLVELKHMISAVSPPPVAATAEPVPAARSSTVDALEGIGFTRQAIMRLDMTRSHKDPIRDGLNAVAKALAVVKAPGLHAPSQVFVGAAGSGKTTTIAKLAAQKVIQGGANSVAIISLDSRRMGAGLIASSLARVLGVQVVTVSPDESLLEARQKIAAPQVLVDTAGLTPADPGFRRQQQQISELKDATVWLVSSATQQIAAARSVYRAQGKLALSGMILTKLDEACNLGEALSLTLESQLPVAWSTDGQRIPDDIQEGKASSLFHQALLLARQSTHAFESKAV</sequence>
<dbReference type="PANTHER" id="PTHR43134:SF3">
    <property type="entry name" value="FLAGELLAR BIOSYNTHESIS PROTEIN FLHF"/>
    <property type="match status" value="1"/>
</dbReference>
<accession>A0A5Q2QE26</accession>
<dbReference type="GO" id="GO:0005886">
    <property type="term" value="C:plasma membrane"/>
    <property type="evidence" value="ECO:0007669"/>
    <property type="project" value="UniProtKB-SubCell"/>
</dbReference>
<evidence type="ECO:0000256" key="2">
    <source>
        <dbReference type="ARBA" id="ARBA00008531"/>
    </source>
</evidence>
<keyword evidence="3" id="KW-0547">Nucleotide-binding</keyword>
<dbReference type="OrthoDB" id="9778554at2"/>
<gene>
    <name evidence="7" type="ORF">GH975_06580</name>
</gene>
<dbReference type="EMBL" id="CP045871">
    <property type="protein sequence ID" value="QGG80257.1"/>
    <property type="molecule type" value="Genomic_DNA"/>
</dbReference>
<evidence type="ECO:0000256" key="5">
    <source>
        <dbReference type="ARBA" id="ARBA00023136"/>
    </source>
</evidence>
<dbReference type="InterPro" id="IPR027417">
    <property type="entry name" value="P-loop_NTPase"/>
</dbReference>
<dbReference type="InterPro" id="IPR000897">
    <property type="entry name" value="SRP54_GTPase_dom"/>
</dbReference>
<dbReference type="KEGG" id="llp:GH975_06580"/>
<keyword evidence="8" id="KW-1185">Reference proteome</keyword>
<protein>
    <recommendedName>
        <fullName evidence="6">SRP54-type proteins GTP-binding domain-containing protein</fullName>
    </recommendedName>
</protein>
<dbReference type="GO" id="GO:0006614">
    <property type="term" value="P:SRP-dependent cotranslational protein targeting to membrane"/>
    <property type="evidence" value="ECO:0007669"/>
    <property type="project" value="InterPro"/>
</dbReference>
<dbReference type="AlphaFoldDB" id="A0A5Q2QE26"/>
<dbReference type="RefSeq" id="WP_153713761.1">
    <property type="nucleotide sequence ID" value="NZ_CP045871.1"/>
</dbReference>
<dbReference type="SMART" id="SM00962">
    <property type="entry name" value="SRP54"/>
    <property type="match status" value="1"/>
</dbReference>
<evidence type="ECO:0000313" key="8">
    <source>
        <dbReference type="Proteomes" id="UP000388235"/>
    </source>
</evidence>
<dbReference type="GO" id="GO:0005525">
    <property type="term" value="F:GTP binding"/>
    <property type="evidence" value="ECO:0007669"/>
    <property type="project" value="UniProtKB-KW"/>
</dbReference>
<dbReference type="SUPFAM" id="SSF52540">
    <property type="entry name" value="P-loop containing nucleoside triphosphate hydrolases"/>
    <property type="match status" value="1"/>
</dbReference>
<evidence type="ECO:0000259" key="6">
    <source>
        <dbReference type="SMART" id="SM00962"/>
    </source>
</evidence>
<dbReference type="GO" id="GO:0003924">
    <property type="term" value="F:GTPase activity"/>
    <property type="evidence" value="ECO:0007669"/>
    <property type="project" value="TreeGrafter"/>
</dbReference>
<reference evidence="7 8" key="1">
    <citation type="submission" date="2019-11" db="EMBL/GenBank/DDBJ databases">
        <authorList>
            <person name="Khan S.A."/>
            <person name="Jeon C.O."/>
            <person name="Chun B.H."/>
        </authorList>
    </citation>
    <scope>NUCLEOTIDE SEQUENCE [LARGE SCALE GENOMIC DNA]</scope>
    <source>
        <strain evidence="7 8">IMCC 1097</strain>
    </source>
</reference>
<keyword evidence="4" id="KW-0342">GTP-binding</keyword>
<dbReference type="GO" id="GO:0005047">
    <property type="term" value="F:signal recognition particle binding"/>
    <property type="evidence" value="ECO:0007669"/>
    <property type="project" value="TreeGrafter"/>
</dbReference>